<dbReference type="Proteomes" id="UP000588586">
    <property type="component" value="Unassembled WGS sequence"/>
</dbReference>
<dbReference type="RefSeq" id="WP_171243562.1">
    <property type="nucleotide sequence ID" value="NZ_JABEPQ010000002.1"/>
</dbReference>
<dbReference type="GO" id="GO:0004252">
    <property type="term" value="F:serine-type endopeptidase activity"/>
    <property type="evidence" value="ECO:0007669"/>
    <property type="project" value="InterPro"/>
</dbReference>
<evidence type="ECO:0000256" key="2">
    <source>
        <dbReference type="ARBA" id="ARBA00022801"/>
    </source>
</evidence>
<reference evidence="4 5" key="1">
    <citation type="submission" date="2020-04" db="EMBL/GenBank/DDBJ databases">
        <title>Knoellia sp. isolate from air conditioner.</title>
        <authorList>
            <person name="Chea S."/>
            <person name="Kim D.-U."/>
        </authorList>
    </citation>
    <scope>NUCLEOTIDE SEQUENCE [LARGE SCALE GENOMIC DNA]</scope>
    <source>
        <strain evidence="4 5">DB2414S</strain>
    </source>
</reference>
<dbReference type="PANTHER" id="PTHR43343:SF3">
    <property type="entry name" value="PROTEASE DO-LIKE 8, CHLOROPLASTIC"/>
    <property type="match status" value="1"/>
</dbReference>
<dbReference type="InterPro" id="IPR001940">
    <property type="entry name" value="Peptidase_S1C"/>
</dbReference>
<dbReference type="SUPFAM" id="SSF50494">
    <property type="entry name" value="Trypsin-like serine proteases"/>
    <property type="match status" value="1"/>
</dbReference>
<keyword evidence="5" id="KW-1185">Reference proteome</keyword>
<dbReference type="PRINTS" id="PR00834">
    <property type="entry name" value="PROTEASES2C"/>
</dbReference>
<organism evidence="4 5">
    <name type="scientific">Knoellia koreensis</name>
    <dbReference type="NCBI Taxonomy" id="2730921"/>
    <lineage>
        <taxon>Bacteria</taxon>
        <taxon>Bacillati</taxon>
        <taxon>Actinomycetota</taxon>
        <taxon>Actinomycetes</taxon>
        <taxon>Micrococcales</taxon>
        <taxon>Intrasporangiaceae</taxon>
        <taxon>Knoellia</taxon>
    </lineage>
</organism>
<dbReference type="InterPro" id="IPR033116">
    <property type="entry name" value="TRYPSIN_SER"/>
</dbReference>
<dbReference type="PROSITE" id="PS50106">
    <property type="entry name" value="PDZ"/>
    <property type="match status" value="1"/>
</dbReference>
<dbReference type="Gene3D" id="2.40.10.120">
    <property type="match status" value="1"/>
</dbReference>
<dbReference type="PROSITE" id="PS00135">
    <property type="entry name" value="TRYPSIN_SER"/>
    <property type="match status" value="1"/>
</dbReference>
<dbReference type="AlphaFoldDB" id="A0A849HGY2"/>
<dbReference type="InterPro" id="IPR009003">
    <property type="entry name" value="Peptidase_S1_PA"/>
</dbReference>
<dbReference type="InterPro" id="IPR001478">
    <property type="entry name" value="PDZ"/>
</dbReference>
<comment type="caution">
    <text evidence="4">The sequence shown here is derived from an EMBL/GenBank/DDBJ whole genome shotgun (WGS) entry which is preliminary data.</text>
</comment>
<dbReference type="GO" id="GO:0006508">
    <property type="term" value="P:proteolysis"/>
    <property type="evidence" value="ECO:0007669"/>
    <property type="project" value="UniProtKB-KW"/>
</dbReference>
<evidence type="ECO:0000313" key="5">
    <source>
        <dbReference type="Proteomes" id="UP000588586"/>
    </source>
</evidence>
<evidence type="ECO:0000259" key="3">
    <source>
        <dbReference type="PROSITE" id="PS50106"/>
    </source>
</evidence>
<dbReference type="EMBL" id="JABEPQ010000002">
    <property type="protein sequence ID" value="NNM46459.1"/>
    <property type="molecule type" value="Genomic_DNA"/>
</dbReference>
<gene>
    <name evidence="4" type="ORF">HJG52_10630</name>
</gene>
<protein>
    <submittedName>
        <fullName evidence="4">PDZ domain-containing protein</fullName>
    </submittedName>
</protein>
<dbReference type="SUPFAM" id="SSF50156">
    <property type="entry name" value="PDZ domain-like"/>
    <property type="match status" value="1"/>
</dbReference>
<keyword evidence="2" id="KW-0378">Hydrolase</keyword>
<dbReference type="SMART" id="SM00228">
    <property type="entry name" value="PDZ"/>
    <property type="match status" value="1"/>
</dbReference>
<feature type="domain" description="PDZ" evidence="3">
    <location>
        <begin position="277"/>
        <end position="369"/>
    </location>
</feature>
<evidence type="ECO:0000313" key="4">
    <source>
        <dbReference type="EMBL" id="NNM46459.1"/>
    </source>
</evidence>
<dbReference type="Pfam" id="PF13180">
    <property type="entry name" value="PDZ_2"/>
    <property type="match status" value="1"/>
</dbReference>
<dbReference type="InterPro" id="IPR036034">
    <property type="entry name" value="PDZ_sf"/>
</dbReference>
<keyword evidence="1" id="KW-0645">Protease</keyword>
<dbReference type="InterPro" id="IPR051201">
    <property type="entry name" value="Chloro_Bact_Ser_Proteases"/>
</dbReference>
<dbReference type="PANTHER" id="PTHR43343">
    <property type="entry name" value="PEPTIDASE S12"/>
    <property type="match status" value="1"/>
</dbReference>
<dbReference type="Pfam" id="PF13365">
    <property type="entry name" value="Trypsin_2"/>
    <property type="match status" value="1"/>
</dbReference>
<proteinExistence type="predicted"/>
<sequence length="385" mass="37420">MRLLPRSRTLTVAAAGALAVGTITFGGAQLMAPPPGHAATVATTAAPPWARDGFAWGYGDSAAQTTTTQATTEASDSQLTGVVDIVTTVNFGQGEAAGTGIVLTSGGEVLTNNHVVSGSTSIKVTALSTGRSYAAKVVGTSATNDIAVLQLEGASGLATAPIGTASGLAVGDEVTGVGNAGNEPGTAASPGTVTDLDQQITASDGTGSGETLTGLIETSAAIASGDSGGPLLDADGRLVGIDTAAQTDRTGQTVAGYAIPIDHALDIASQILAGADNATISQGVPAFLGVQTSAYGQWGGWAPQQSAYAAGVTIAGVVTDSAADRAGLTSGDTITAVGGTEVASADELTAALAQRQPGDKVAITWTDATGTSHTATVTLGEGPAA</sequence>
<evidence type="ECO:0000256" key="1">
    <source>
        <dbReference type="ARBA" id="ARBA00022670"/>
    </source>
</evidence>
<accession>A0A849HGY2</accession>
<name>A0A849HGY2_9MICO</name>
<dbReference type="Gene3D" id="2.30.42.10">
    <property type="match status" value="1"/>
</dbReference>